<dbReference type="EMBL" id="CAJNNW010036043">
    <property type="protein sequence ID" value="CAE8731651.1"/>
    <property type="molecule type" value="Genomic_DNA"/>
</dbReference>
<dbReference type="AlphaFoldDB" id="A0A813LKF3"/>
<comment type="caution">
    <text evidence="2">The sequence shown here is derived from an EMBL/GenBank/DDBJ whole genome shotgun (WGS) entry which is preliminary data.</text>
</comment>
<dbReference type="Pfam" id="PF13640">
    <property type="entry name" value="2OG-FeII_Oxy_3"/>
    <property type="match status" value="1"/>
</dbReference>
<feature type="domain" description="Prolyl 4-hydroxylase alpha subunit Fe(2+) 2OG dioxygenase" evidence="1">
    <location>
        <begin position="112"/>
        <end position="197"/>
    </location>
</feature>
<gene>
    <name evidence="2" type="ORF">PGLA2088_LOCUS46098</name>
</gene>
<dbReference type="InterPro" id="IPR044862">
    <property type="entry name" value="Pro_4_hyd_alph_FE2OG_OXY"/>
</dbReference>
<dbReference type="Proteomes" id="UP000626109">
    <property type="component" value="Unassembled WGS sequence"/>
</dbReference>
<organism evidence="2 3">
    <name type="scientific">Polarella glacialis</name>
    <name type="common">Dinoflagellate</name>
    <dbReference type="NCBI Taxonomy" id="89957"/>
    <lineage>
        <taxon>Eukaryota</taxon>
        <taxon>Sar</taxon>
        <taxon>Alveolata</taxon>
        <taxon>Dinophyceae</taxon>
        <taxon>Suessiales</taxon>
        <taxon>Suessiaceae</taxon>
        <taxon>Polarella</taxon>
    </lineage>
</organism>
<accession>A0A813LKF3</accession>
<sequence length="306" mass="33278">MDGALGPRWAAALAAEAAALERASLLTPHTFEFAVQGGSRQVFEHPGRRYVDLDPSRVQSRTAQVAPLLARFAEQEVAHLLSRLEATSPELAFAHASVPHVKLQLTHGEYGCTPCHYDISFSAPTTLQLSILFYLSDGWCQDWGAELQVLPFVGPPVAFEPTFDRAVLFLADRTLHRSLPPRGQGVGKARWLLTVWLDGAGAVDRAWRPSALAPPMQRLVAPALHCAAYLEALTQSLPPGEARTSLLAQQQCEITDVEGDAELVGLLEGLRELQADSEEEEADPMQDFVAACEPSAKKQRCDIVPG</sequence>
<evidence type="ECO:0000259" key="1">
    <source>
        <dbReference type="Pfam" id="PF13640"/>
    </source>
</evidence>
<reference evidence="2" key="1">
    <citation type="submission" date="2021-02" db="EMBL/GenBank/DDBJ databases">
        <authorList>
            <person name="Dougan E. K."/>
            <person name="Rhodes N."/>
            <person name="Thang M."/>
            <person name="Chan C."/>
        </authorList>
    </citation>
    <scope>NUCLEOTIDE SEQUENCE</scope>
</reference>
<evidence type="ECO:0000313" key="2">
    <source>
        <dbReference type="EMBL" id="CAE8731651.1"/>
    </source>
</evidence>
<evidence type="ECO:0000313" key="3">
    <source>
        <dbReference type="Proteomes" id="UP000626109"/>
    </source>
</evidence>
<name>A0A813LKF3_POLGL</name>
<protein>
    <recommendedName>
        <fullName evidence="1">Prolyl 4-hydroxylase alpha subunit Fe(2+) 2OG dioxygenase domain-containing protein</fullName>
    </recommendedName>
</protein>
<dbReference type="Gene3D" id="2.60.120.620">
    <property type="entry name" value="q2cbj1_9rhob like domain"/>
    <property type="match status" value="1"/>
</dbReference>
<proteinExistence type="predicted"/>